<dbReference type="EMBL" id="LVLJ01003902">
    <property type="protein sequence ID" value="OAE19331.1"/>
    <property type="molecule type" value="Genomic_DNA"/>
</dbReference>
<evidence type="ECO:0000313" key="3">
    <source>
        <dbReference type="Proteomes" id="UP000077202"/>
    </source>
</evidence>
<proteinExistence type="predicted"/>
<protein>
    <submittedName>
        <fullName evidence="2">Uncharacterized protein</fullName>
    </submittedName>
</protein>
<feature type="region of interest" description="Disordered" evidence="1">
    <location>
        <begin position="1"/>
        <end position="43"/>
    </location>
</feature>
<sequence length="268" mass="29043">MRSPAPIPQGRAGQGRATLERGMQAEEEKGEVPAGPPAQHRQRRKLEARLIMQIGWHNAHPPIRRSDRLCTSFGNGANGRFAHTLAADRQREVLVLLRCGWTLWCTIAGRPRWGLGPRCIRPAEREKGVNGELGGRLFCEVPARTSTLGVPSGGSSKPASGLELLVLAGQPELVAPGCRRRSRRRRAKKSDIGNIKPVTISISISISINSIIIIINITTTSTTTTPPPPSSSAAAASSPRLFDWNARCKLARVSSVHHEAEQTRCTKG</sequence>
<name>A0A176VG85_MARPO</name>
<evidence type="ECO:0000313" key="2">
    <source>
        <dbReference type="EMBL" id="OAE19331.1"/>
    </source>
</evidence>
<evidence type="ECO:0000256" key="1">
    <source>
        <dbReference type="SAM" id="MobiDB-lite"/>
    </source>
</evidence>
<dbReference type="Proteomes" id="UP000077202">
    <property type="component" value="Unassembled WGS sequence"/>
</dbReference>
<keyword evidence="3" id="KW-1185">Reference proteome</keyword>
<organism evidence="2 3">
    <name type="scientific">Marchantia polymorpha subsp. ruderalis</name>
    <dbReference type="NCBI Taxonomy" id="1480154"/>
    <lineage>
        <taxon>Eukaryota</taxon>
        <taxon>Viridiplantae</taxon>
        <taxon>Streptophyta</taxon>
        <taxon>Embryophyta</taxon>
        <taxon>Marchantiophyta</taxon>
        <taxon>Marchantiopsida</taxon>
        <taxon>Marchantiidae</taxon>
        <taxon>Marchantiales</taxon>
        <taxon>Marchantiaceae</taxon>
        <taxon>Marchantia</taxon>
    </lineage>
</organism>
<reference evidence="2" key="1">
    <citation type="submission" date="2016-03" db="EMBL/GenBank/DDBJ databases">
        <title>Mechanisms controlling the formation of the plant cell surface in tip-growing cells are functionally conserved among land plants.</title>
        <authorList>
            <person name="Honkanen S."/>
            <person name="Jones V.A."/>
            <person name="Morieri G."/>
            <person name="Champion C."/>
            <person name="Hetherington A.J."/>
            <person name="Kelly S."/>
            <person name="Saint-Marcoux D."/>
            <person name="Proust H."/>
            <person name="Prescott H."/>
            <person name="Dolan L."/>
        </authorList>
    </citation>
    <scope>NUCLEOTIDE SEQUENCE [LARGE SCALE GENOMIC DNA]</scope>
    <source>
        <tissue evidence="2">Whole gametophyte</tissue>
    </source>
</reference>
<gene>
    <name evidence="2" type="ORF">AXG93_1860s1410</name>
</gene>
<accession>A0A176VG85</accession>
<comment type="caution">
    <text evidence="2">The sequence shown here is derived from an EMBL/GenBank/DDBJ whole genome shotgun (WGS) entry which is preliminary data.</text>
</comment>
<dbReference type="AlphaFoldDB" id="A0A176VG85"/>